<dbReference type="Proteomes" id="UP000260733">
    <property type="component" value="Unassembled WGS sequence"/>
</dbReference>
<evidence type="ECO:0000313" key="1">
    <source>
        <dbReference type="EMBL" id="RGC15221.1"/>
    </source>
</evidence>
<sequence>RLLLSSIQDDRSNPLNHFAKTGTLLDHEDADGLGYRLFVGEELSMRNNFHPELTSRKGQNLLLTGRDQGRVRTTIAFVVMSLLYESMRLQESAAHPLITLFDFGVDTGSGDLLDQMVRTLPEGTIRRYGMPDVLDGIDTLLQEKNSGFRQFVVIFGLNRARRLLVQPDIYSVAPKNKLIELLQTGPENGMNFIVWANSVESFMENYNETLGSFEHRLVSDIQDDQYSIFTYAPAPGSMKPKNAIYFNMDNTENPKIRLYEKPSDDWTGRFIRNMEHALAEKQSAEKNKPNDTEWW</sequence>
<evidence type="ECO:0000313" key="2">
    <source>
        <dbReference type="Proteomes" id="UP000260733"/>
    </source>
</evidence>
<dbReference type="EMBL" id="QVFB01000030">
    <property type="protein sequence ID" value="RGC15221.1"/>
    <property type="molecule type" value="Genomic_DNA"/>
</dbReference>
<accession>A0A3E2VVK0</accession>
<protein>
    <submittedName>
        <fullName evidence="1">Uncharacterized protein</fullName>
    </submittedName>
</protein>
<dbReference type="RefSeq" id="WP_181968263.1">
    <property type="nucleotide sequence ID" value="NZ_QVFB01000030.1"/>
</dbReference>
<feature type="non-terminal residue" evidence="1">
    <location>
        <position position="1"/>
    </location>
</feature>
<comment type="caution">
    <text evidence="1">The sequence shown here is derived from an EMBL/GenBank/DDBJ whole genome shotgun (WGS) entry which is preliminary data.</text>
</comment>
<organism evidence="1 2">
    <name type="scientific">Faecalibacterium prausnitzii</name>
    <dbReference type="NCBI Taxonomy" id="853"/>
    <lineage>
        <taxon>Bacteria</taxon>
        <taxon>Bacillati</taxon>
        <taxon>Bacillota</taxon>
        <taxon>Clostridia</taxon>
        <taxon>Eubacteriales</taxon>
        <taxon>Oscillospiraceae</taxon>
        <taxon>Faecalibacterium</taxon>
    </lineage>
</organism>
<reference evidence="1 2" key="1">
    <citation type="submission" date="2018-08" db="EMBL/GenBank/DDBJ databases">
        <title>A genome reference for cultivated species of the human gut microbiota.</title>
        <authorList>
            <person name="Zou Y."/>
            <person name="Xue W."/>
            <person name="Luo G."/>
        </authorList>
    </citation>
    <scope>NUCLEOTIDE SEQUENCE [LARGE SCALE GENOMIC DNA]</scope>
    <source>
        <strain evidence="1 2">AM37-13AC</strain>
    </source>
</reference>
<gene>
    <name evidence="1" type="ORF">DW855_13480</name>
</gene>
<name>A0A3E2VVK0_9FIRM</name>
<dbReference type="AlphaFoldDB" id="A0A3E2VVK0"/>
<proteinExistence type="predicted"/>